<evidence type="ECO:0000256" key="3">
    <source>
        <dbReference type="ARBA" id="ARBA00022448"/>
    </source>
</evidence>
<evidence type="ECO:0000256" key="10">
    <source>
        <dbReference type="ARBA" id="ARBA00023180"/>
    </source>
</evidence>
<feature type="transmembrane region" description="Helical" evidence="11">
    <location>
        <begin position="214"/>
        <end position="242"/>
    </location>
</feature>
<feature type="transmembrane region" description="Helical" evidence="11">
    <location>
        <begin position="568"/>
        <end position="588"/>
    </location>
</feature>
<dbReference type="InterPro" id="IPR003593">
    <property type="entry name" value="AAA+_ATPase"/>
</dbReference>
<dbReference type="Pfam" id="PF00005">
    <property type="entry name" value="ABC_tran"/>
    <property type="match status" value="2"/>
</dbReference>
<evidence type="ECO:0000256" key="6">
    <source>
        <dbReference type="ARBA" id="ARBA00022741"/>
    </source>
</evidence>
<dbReference type="Gene3D" id="1.20.1560.10">
    <property type="entry name" value="ABC transporter type 1, transmembrane domain"/>
    <property type="match status" value="2"/>
</dbReference>
<keyword evidence="9 11" id="KW-0472">Membrane</keyword>
<dbReference type="SUPFAM" id="SSF52540">
    <property type="entry name" value="P-loop containing nucleoside triphosphate hydrolases"/>
    <property type="match status" value="2"/>
</dbReference>
<evidence type="ECO:0000256" key="8">
    <source>
        <dbReference type="ARBA" id="ARBA00022989"/>
    </source>
</evidence>
<dbReference type="InterPro" id="IPR027417">
    <property type="entry name" value="P-loop_NTPase"/>
</dbReference>
<dbReference type="AlphaFoldDB" id="A0A9P9IXW9"/>
<name>A0A9P9IXW9_9HYPO</name>
<proteinExistence type="inferred from homology"/>
<evidence type="ECO:0000256" key="1">
    <source>
        <dbReference type="ARBA" id="ARBA00004651"/>
    </source>
</evidence>
<protein>
    <submittedName>
        <fullName evidence="14">P-loop containing nucleoside triphosphate hydrolase protein</fullName>
    </submittedName>
</protein>
<feature type="domain" description="ABC transporter" evidence="12">
    <location>
        <begin position="884"/>
        <end position="1092"/>
    </location>
</feature>
<evidence type="ECO:0000259" key="13">
    <source>
        <dbReference type="PROSITE" id="PS50929"/>
    </source>
</evidence>
<dbReference type="GO" id="GO:0005524">
    <property type="term" value="F:ATP binding"/>
    <property type="evidence" value="ECO:0007669"/>
    <property type="project" value="UniProtKB-KW"/>
</dbReference>
<dbReference type="GO" id="GO:0005886">
    <property type="term" value="C:plasma membrane"/>
    <property type="evidence" value="ECO:0007669"/>
    <property type="project" value="UniProtKB-SubCell"/>
</dbReference>
<feature type="transmembrane region" description="Helical" evidence="11">
    <location>
        <begin position="177"/>
        <end position="202"/>
    </location>
</feature>
<organism evidence="14 15">
    <name type="scientific">Dactylonectria macrodidyma</name>
    <dbReference type="NCBI Taxonomy" id="307937"/>
    <lineage>
        <taxon>Eukaryota</taxon>
        <taxon>Fungi</taxon>
        <taxon>Dikarya</taxon>
        <taxon>Ascomycota</taxon>
        <taxon>Pezizomycotina</taxon>
        <taxon>Sordariomycetes</taxon>
        <taxon>Hypocreomycetidae</taxon>
        <taxon>Hypocreales</taxon>
        <taxon>Nectriaceae</taxon>
        <taxon>Dactylonectria</taxon>
    </lineage>
</organism>
<feature type="transmembrane region" description="Helical" evidence="11">
    <location>
        <begin position="792"/>
        <end position="814"/>
    </location>
</feature>
<keyword evidence="3" id="KW-0813">Transport</keyword>
<keyword evidence="5 11" id="KW-0812">Transmembrane</keyword>
<keyword evidence="15" id="KW-1185">Reference proteome</keyword>
<dbReference type="PROSITE" id="PS50929">
    <property type="entry name" value="ABC_TM1F"/>
    <property type="match status" value="2"/>
</dbReference>
<dbReference type="CDD" id="cd18580">
    <property type="entry name" value="ABC_6TM_ABCC_D2"/>
    <property type="match status" value="1"/>
</dbReference>
<comment type="similarity">
    <text evidence="2">Belongs to the ABC transporter superfamily. ABCC family. Conjugate transporter (TC 3.A.1.208) subfamily.</text>
</comment>
<dbReference type="SMART" id="SM00382">
    <property type="entry name" value="AAA"/>
    <property type="match status" value="2"/>
</dbReference>
<evidence type="ECO:0000313" key="14">
    <source>
        <dbReference type="EMBL" id="KAH7136261.1"/>
    </source>
</evidence>
<feature type="domain" description="ABC transmembrane type-1" evidence="13">
    <location>
        <begin position="570"/>
        <end position="847"/>
    </location>
</feature>
<dbReference type="SUPFAM" id="SSF90123">
    <property type="entry name" value="ABC transporter transmembrane region"/>
    <property type="match status" value="2"/>
</dbReference>
<dbReference type="PROSITE" id="PS50893">
    <property type="entry name" value="ABC_TRANSPORTER_2"/>
    <property type="match status" value="2"/>
</dbReference>
<dbReference type="Pfam" id="PF00664">
    <property type="entry name" value="ABC_membrane"/>
    <property type="match status" value="2"/>
</dbReference>
<evidence type="ECO:0000256" key="5">
    <source>
        <dbReference type="ARBA" id="ARBA00022692"/>
    </source>
</evidence>
<dbReference type="Gene3D" id="3.40.50.300">
    <property type="entry name" value="P-loop containing nucleotide triphosphate hydrolases"/>
    <property type="match status" value="2"/>
</dbReference>
<feature type="domain" description="ABC transmembrane type-1" evidence="13">
    <location>
        <begin position="1"/>
        <end position="237"/>
    </location>
</feature>
<feature type="transmembrane region" description="Helical" evidence="11">
    <location>
        <begin position="69"/>
        <end position="91"/>
    </location>
</feature>
<dbReference type="PANTHER" id="PTHR24223">
    <property type="entry name" value="ATP-BINDING CASSETTE SUB-FAMILY C"/>
    <property type="match status" value="1"/>
</dbReference>
<evidence type="ECO:0000259" key="12">
    <source>
        <dbReference type="PROSITE" id="PS50893"/>
    </source>
</evidence>
<evidence type="ECO:0000313" key="15">
    <source>
        <dbReference type="Proteomes" id="UP000738349"/>
    </source>
</evidence>
<dbReference type="GO" id="GO:0016887">
    <property type="term" value="F:ATP hydrolysis activity"/>
    <property type="evidence" value="ECO:0007669"/>
    <property type="project" value="InterPro"/>
</dbReference>
<comment type="subcellular location">
    <subcellularLocation>
        <location evidence="1">Cell membrane</location>
        <topology evidence="1">Multi-pass membrane protein</topology>
    </subcellularLocation>
</comment>
<dbReference type="InterPro" id="IPR036640">
    <property type="entry name" value="ABC1_TM_sf"/>
</dbReference>
<dbReference type="InterPro" id="IPR044726">
    <property type="entry name" value="ABCC_6TM_D2"/>
</dbReference>
<feature type="transmembrane region" description="Helical" evidence="11">
    <location>
        <begin position="608"/>
        <end position="634"/>
    </location>
</feature>
<keyword evidence="6" id="KW-0547">Nucleotide-binding</keyword>
<evidence type="ECO:0000256" key="9">
    <source>
        <dbReference type="ARBA" id="ARBA00023136"/>
    </source>
</evidence>
<dbReference type="InterPro" id="IPR017871">
    <property type="entry name" value="ABC_transporter-like_CS"/>
</dbReference>
<dbReference type="EMBL" id="JAGMUV010000013">
    <property type="protein sequence ID" value="KAH7136261.1"/>
    <property type="molecule type" value="Genomic_DNA"/>
</dbReference>
<keyword evidence="8 11" id="KW-1133">Transmembrane helix</keyword>
<dbReference type="FunFam" id="3.40.50.300:FF:002145">
    <property type="entry name" value="ABC transporter (MsbA subfamily)"/>
    <property type="match status" value="1"/>
</dbReference>
<feature type="transmembrane region" description="Helical" evidence="11">
    <location>
        <begin position="97"/>
        <end position="118"/>
    </location>
</feature>
<keyword evidence="14" id="KW-0378">Hydrolase</keyword>
<dbReference type="GO" id="GO:0140359">
    <property type="term" value="F:ABC-type transporter activity"/>
    <property type="evidence" value="ECO:0007669"/>
    <property type="project" value="InterPro"/>
</dbReference>
<sequence>MLLLRVISAICTSRVYFINSFISAQLRASLTSLIYEKTLDTPAASRPADMVPATLAEVDTQRLTELLPLIHNVWAVPLLIVVSLLCITRNIGVQGVFLASLLMVVAYPLVHMVTVYLHKGMGRFMQSKDARIRLIAEVVEKLTPIKLYGYESAFQEKLDVARVRELNVMQSLAGQQAVLFALLGAIPDTMTAIAFLAVYYFSSTPLSADMIFPTLGYFIILKMAMATASGITPQITGAVTSFRRINDYIMSKSDNQLLRHCAPTKTQSPLVFAHEADLGWPGKRALVLGLDLDISSPAIIAVTGASSGGKTTVLHGLIGLDKPLAGDILVRGTIAYAPQTPWLINGTVRDNIVFFRPFKAELYEAVLRACALVSDIATFPEGDLTDLAGVGITLSGGQRSRISMARALYSEADIVCLDDPLAAVDTRVKRQIVNSVFGPGGILSRSICLVATNCEPVIQAAHRQLLIKDGRITQIVSQEPQVSAAADLLVGEDKAISTVLTTEESSITEVELSDHEPVNTVGALVTRNSLNDAEANAGGTKLALAAASPSPSNWHALRVWLGMAKPTGWAVVALLIVLSRASSGYSTYALKKLSIDSAKPGYAALLDIGLFTIIGLLQAAFTGIYLIMTYYLCLLPASRRIHLKLVKAIINSPSSLFTTTTLGEILGLFTNDLGVIDGTLASNFLAMMMMASNLALTLVILVIPSPAMLLFLVPLLFLYMRLQSKYLDTACQLRRLNLSSRNPIINTVQEASTGNQIIQIHGQRNHFLKRHYDRVNDNLSVSITALSLDTWLLIRLDMIGALVQVFTAAALVWLRVDPAQLGFIMNYAMQVTSILQPLVRYRTNLGLDLISIDRIENCCKSAQESATSLATVKAPDLWPSRGEISFKSVSASYHGANRLCLENVDFTLGAGQSLAIVGRTGSGKSSLALTLLGMVNPTEGRIEIDGLDTSLLSPESLRSKISVVPQSPPIFLGSLRENLDPEGTFDDAKIRKVIERSGLGHMLQSEGDVLDLEVNDNLSGGQVQLIAITRALLLERKILVMDEATAALDQGSGAAVQHLLQTEFSDCTVLAITHRLQQVVCRHTTPLYQVIYRMLLMKL</sequence>
<feature type="transmembrane region" description="Helical" evidence="11">
    <location>
        <begin position="694"/>
        <end position="719"/>
    </location>
</feature>
<evidence type="ECO:0000256" key="2">
    <source>
        <dbReference type="ARBA" id="ARBA00009726"/>
    </source>
</evidence>
<evidence type="ECO:0000256" key="4">
    <source>
        <dbReference type="ARBA" id="ARBA00022475"/>
    </source>
</evidence>
<gene>
    <name evidence="14" type="ORF">EDB81DRAFT_693256</name>
</gene>
<accession>A0A9P9IXW9</accession>
<comment type="caution">
    <text evidence="14">The sequence shown here is derived from an EMBL/GenBank/DDBJ whole genome shotgun (WGS) entry which is preliminary data.</text>
</comment>
<dbReference type="Proteomes" id="UP000738349">
    <property type="component" value="Unassembled WGS sequence"/>
</dbReference>
<feature type="domain" description="ABC transporter" evidence="12">
    <location>
        <begin position="266"/>
        <end position="494"/>
    </location>
</feature>
<dbReference type="InterPro" id="IPR050173">
    <property type="entry name" value="ABC_transporter_C-like"/>
</dbReference>
<reference evidence="14" key="1">
    <citation type="journal article" date="2021" name="Nat. Commun.">
        <title>Genetic determinants of endophytism in the Arabidopsis root mycobiome.</title>
        <authorList>
            <person name="Mesny F."/>
            <person name="Miyauchi S."/>
            <person name="Thiergart T."/>
            <person name="Pickel B."/>
            <person name="Atanasova L."/>
            <person name="Karlsson M."/>
            <person name="Huettel B."/>
            <person name="Barry K.W."/>
            <person name="Haridas S."/>
            <person name="Chen C."/>
            <person name="Bauer D."/>
            <person name="Andreopoulos W."/>
            <person name="Pangilinan J."/>
            <person name="LaButti K."/>
            <person name="Riley R."/>
            <person name="Lipzen A."/>
            <person name="Clum A."/>
            <person name="Drula E."/>
            <person name="Henrissat B."/>
            <person name="Kohler A."/>
            <person name="Grigoriev I.V."/>
            <person name="Martin F.M."/>
            <person name="Hacquard S."/>
        </authorList>
    </citation>
    <scope>NUCLEOTIDE SEQUENCE</scope>
    <source>
        <strain evidence="14">MPI-CAGE-AT-0147</strain>
    </source>
</reference>
<dbReference type="InterPro" id="IPR003439">
    <property type="entry name" value="ABC_transporter-like_ATP-bd"/>
</dbReference>
<dbReference type="InterPro" id="IPR011527">
    <property type="entry name" value="ABC1_TM_dom"/>
</dbReference>
<dbReference type="OrthoDB" id="6500128at2759"/>
<keyword evidence="7" id="KW-0067">ATP-binding</keyword>
<evidence type="ECO:0000256" key="11">
    <source>
        <dbReference type="SAM" id="Phobius"/>
    </source>
</evidence>
<evidence type="ECO:0000256" key="7">
    <source>
        <dbReference type="ARBA" id="ARBA00022840"/>
    </source>
</evidence>
<keyword evidence="4" id="KW-1003">Cell membrane</keyword>
<dbReference type="PROSITE" id="PS00211">
    <property type="entry name" value="ABC_TRANSPORTER_1"/>
    <property type="match status" value="1"/>
</dbReference>
<keyword evidence="10" id="KW-0325">Glycoprotein</keyword>